<feature type="domain" description="RNA polymerase sigma-70 region 2" evidence="5">
    <location>
        <begin position="27"/>
        <end position="94"/>
    </location>
</feature>
<dbReference type="GO" id="GO:0016987">
    <property type="term" value="F:sigma factor activity"/>
    <property type="evidence" value="ECO:0007669"/>
    <property type="project" value="UniProtKB-KW"/>
</dbReference>
<protein>
    <submittedName>
        <fullName evidence="7">RNA polymerase sigma-70 factor, ECF subfamily</fullName>
    </submittedName>
</protein>
<dbReference type="Gene3D" id="1.10.1740.10">
    <property type="match status" value="1"/>
</dbReference>
<dbReference type="Pfam" id="PF04542">
    <property type="entry name" value="Sigma70_r2"/>
    <property type="match status" value="1"/>
</dbReference>
<evidence type="ECO:0000259" key="6">
    <source>
        <dbReference type="Pfam" id="PF08281"/>
    </source>
</evidence>
<evidence type="ECO:0000256" key="3">
    <source>
        <dbReference type="ARBA" id="ARBA00023082"/>
    </source>
</evidence>
<dbReference type="Gene3D" id="1.10.10.10">
    <property type="entry name" value="Winged helix-like DNA-binding domain superfamily/Winged helix DNA-binding domain"/>
    <property type="match status" value="1"/>
</dbReference>
<evidence type="ECO:0000256" key="2">
    <source>
        <dbReference type="ARBA" id="ARBA00023015"/>
    </source>
</evidence>
<accession>A0A1T5E1X8</accession>
<gene>
    <name evidence="7" type="ORF">SAMN05660841_02320</name>
</gene>
<proteinExistence type="inferred from homology"/>
<organism evidence="7 8">
    <name type="scientific">Sphingobacterium nematocida</name>
    <dbReference type="NCBI Taxonomy" id="1513896"/>
    <lineage>
        <taxon>Bacteria</taxon>
        <taxon>Pseudomonadati</taxon>
        <taxon>Bacteroidota</taxon>
        <taxon>Sphingobacteriia</taxon>
        <taxon>Sphingobacteriales</taxon>
        <taxon>Sphingobacteriaceae</taxon>
        <taxon>Sphingobacterium</taxon>
    </lineage>
</organism>
<keyword evidence="4" id="KW-0804">Transcription</keyword>
<evidence type="ECO:0000313" key="8">
    <source>
        <dbReference type="Proteomes" id="UP000190150"/>
    </source>
</evidence>
<dbReference type="GO" id="GO:0006352">
    <property type="term" value="P:DNA-templated transcription initiation"/>
    <property type="evidence" value="ECO:0007669"/>
    <property type="project" value="InterPro"/>
</dbReference>
<keyword evidence="2" id="KW-0805">Transcription regulation</keyword>
<dbReference type="NCBIfam" id="TIGR02937">
    <property type="entry name" value="sigma70-ECF"/>
    <property type="match status" value="1"/>
</dbReference>
<evidence type="ECO:0000313" key="7">
    <source>
        <dbReference type="EMBL" id="SKB77816.1"/>
    </source>
</evidence>
<dbReference type="SUPFAM" id="SSF88946">
    <property type="entry name" value="Sigma2 domain of RNA polymerase sigma factors"/>
    <property type="match status" value="1"/>
</dbReference>
<evidence type="ECO:0000256" key="4">
    <source>
        <dbReference type="ARBA" id="ARBA00023163"/>
    </source>
</evidence>
<dbReference type="InterPro" id="IPR036388">
    <property type="entry name" value="WH-like_DNA-bd_sf"/>
</dbReference>
<dbReference type="InterPro" id="IPR013324">
    <property type="entry name" value="RNA_pol_sigma_r3/r4-like"/>
</dbReference>
<dbReference type="EMBL" id="FUZF01000009">
    <property type="protein sequence ID" value="SKB77816.1"/>
    <property type="molecule type" value="Genomic_DNA"/>
</dbReference>
<dbReference type="CDD" id="cd06171">
    <property type="entry name" value="Sigma70_r4"/>
    <property type="match status" value="1"/>
</dbReference>
<dbReference type="InterPro" id="IPR039425">
    <property type="entry name" value="RNA_pol_sigma-70-like"/>
</dbReference>
<dbReference type="STRING" id="1513896.SAMN05660841_02320"/>
<dbReference type="InterPro" id="IPR007627">
    <property type="entry name" value="RNA_pol_sigma70_r2"/>
</dbReference>
<dbReference type="PANTHER" id="PTHR43133:SF46">
    <property type="entry name" value="RNA POLYMERASE SIGMA-70 FACTOR ECF SUBFAMILY"/>
    <property type="match status" value="1"/>
</dbReference>
<dbReference type="PANTHER" id="PTHR43133">
    <property type="entry name" value="RNA POLYMERASE ECF-TYPE SIGMA FACTO"/>
    <property type="match status" value="1"/>
</dbReference>
<keyword evidence="3" id="KW-0731">Sigma factor</keyword>
<dbReference type="InterPro" id="IPR013325">
    <property type="entry name" value="RNA_pol_sigma_r2"/>
</dbReference>
<keyword evidence="8" id="KW-1185">Reference proteome</keyword>
<dbReference type="AlphaFoldDB" id="A0A1T5E1X8"/>
<reference evidence="8" key="1">
    <citation type="submission" date="2017-02" db="EMBL/GenBank/DDBJ databases">
        <authorList>
            <person name="Varghese N."/>
            <person name="Submissions S."/>
        </authorList>
    </citation>
    <scope>NUCLEOTIDE SEQUENCE [LARGE SCALE GENOMIC DNA]</scope>
    <source>
        <strain evidence="8">DSM 24091</strain>
    </source>
</reference>
<dbReference type="InterPro" id="IPR013249">
    <property type="entry name" value="RNA_pol_sigma70_r4_t2"/>
</dbReference>
<dbReference type="Pfam" id="PF08281">
    <property type="entry name" value="Sigma70_r4_2"/>
    <property type="match status" value="1"/>
</dbReference>
<dbReference type="InterPro" id="IPR014284">
    <property type="entry name" value="RNA_pol_sigma-70_dom"/>
</dbReference>
<dbReference type="SUPFAM" id="SSF88659">
    <property type="entry name" value="Sigma3 and sigma4 domains of RNA polymerase sigma factors"/>
    <property type="match status" value="1"/>
</dbReference>
<evidence type="ECO:0000259" key="5">
    <source>
        <dbReference type="Pfam" id="PF04542"/>
    </source>
</evidence>
<sequence length="187" mass="22064">MTMKGSLGYRLLWERIRGGDESAFFDLYSALYSDLVNFGIRTCGNSDISSEAVDQVFSSIWEKIPNLDRVENVQSYLLTFLKRKILRLLEKQTKINTALQHLKAEEDWTEMPYDEFIIRVQTNEIVQLRLKEALEKLTFRQKQMIHLKFFEGYTYEKIAETTHMTVKTAYNTLYDALKILRQELSEI</sequence>
<dbReference type="GO" id="GO:0003677">
    <property type="term" value="F:DNA binding"/>
    <property type="evidence" value="ECO:0007669"/>
    <property type="project" value="InterPro"/>
</dbReference>
<name>A0A1T5E1X8_9SPHI</name>
<dbReference type="Proteomes" id="UP000190150">
    <property type="component" value="Unassembled WGS sequence"/>
</dbReference>
<comment type="similarity">
    <text evidence="1">Belongs to the sigma-70 factor family. ECF subfamily.</text>
</comment>
<evidence type="ECO:0000256" key="1">
    <source>
        <dbReference type="ARBA" id="ARBA00010641"/>
    </source>
</evidence>
<feature type="domain" description="RNA polymerase sigma factor 70 region 4 type 2" evidence="6">
    <location>
        <begin position="128"/>
        <end position="179"/>
    </location>
</feature>